<dbReference type="InterPro" id="IPR000259">
    <property type="entry name" value="Adhesion_dom_fimbrial"/>
</dbReference>
<dbReference type="GO" id="GO:0043709">
    <property type="term" value="P:cell adhesion involved in single-species biofilm formation"/>
    <property type="evidence" value="ECO:0007669"/>
    <property type="project" value="TreeGrafter"/>
</dbReference>
<dbReference type="SUPFAM" id="SSF49401">
    <property type="entry name" value="Bacterial adhesins"/>
    <property type="match status" value="1"/>
</dbReference>
<accession>A0A7T0DXM6</accession>
<dbReference type="Pfam" id="PF00419">
    <property type="entry name" value="Fimbrial"/>
    <property type="match status" value="1"/>
</dbReference>
<dbReference type="InterPro" id="IPR008966">
    <property type="entry name" value="Adhesion_dom_sf"/>
</dbReference>
<sequence length="180" mass="18927">MKRNALLSGMLLFISISARAYDANSQVDFSVTGTIEPITCNVAILPSDNVNIGTISSQHLAGIPGGNGPSTVISLQFSGCTSEVTSSTITFSGEPYDGTYAMIYKNNRSGSDAAGGIGLQLFTTSGNGAFTPLGNGDAYDFQFDDTETNTFRMLARLYTPYGNVSAGAFSTTVTFNVSYQ</sequence>
<dbReference type="InterPro" id="IPR050263">
    <property type="entry name" value="Bact_Fimbrial_Adh_Pro"/>
</dbReference>
<organism evidence="3">
    <name type="scientific">Enterobacter mori</name>
    <dbReference type="NCBI Taxonomy" id="539813"/>
    <lineage>
        <taxon>Bacteria</taxon>
        <taxon>Pseudomonadati</taxon>
        <taxon>Pseudomonadota</taxon>
        <taxon>Gammaproteobacteria</taxon>
        <taxon>Enterobacterales</taxon>
        <taxon>Enterobacteriaceae</taxon>
        <taxon>Enterobacter</taxon>
    </lineage>
</organism>
<name>A0A7T0DXM6_9ENTR</name>
<evidence type="ECO:0000259" key="2">
    <source>
        <dbReference type="Pfam" id="PF00419"/>
    </source>
</evidence>
<dbReference type="PANTHER" id="PTHR33420:SF27">
    <property type="entry name" value="PROTEIN FIMG"/>
    <property type="match status" value="1"/>
</dbReference>
<feature type="signal peptide" evidence="1">
    <location>
        <begin position="1"/>
        <end position="20"/>
    </location>
</feature>
<dbReference type="Gene3D" id="2.60.40.1090">
    <property type="entry name" value="Fimbrial-type adhesion domain"/>
    <property type="match status" value="1"/>
</dbReference>
<feature type="domain" description="Fimbrial-type adhesion" evidence="2">
    <location>
        <begin position="30"/>
        <end position="180"/>
    </location>
</feature>
<proteinExistence type="predicted"/>
<dbReference type="PANTHER" id="PTHR33420">
    <property type="entry name" value="FIMBRIAL SUBUNIT ELFA-RELATED"/>
    <property type="match status" value="1"/>
</dbReference>
<keyword evidence="1" id="KW-0732">Signal</keyword>
<evidence type="ECO:0000313" key="3">
    <source>
        <dbReference type="EMBL" id="QPK01324.1"/>
    </source>
</evidence>
<reference evidence="3" key="1">
    <citation type="submission" date="2020-09" db="EMBL/GenBank/DDBJ databases">
        <title>First Report of a novel Colistin-Resistant species of Enterobacter cloacae complex Producing MCR-5 isolated from hospital sewage water.</title>
        <authorList>
            <person name="Zhou K."/>
        </authorList>
    </citation>
    <scope>NUCLEOTIDE SEQUENCE [LARGE SCALE GENOMIC DNA]</scope>
    <source>
        <strain evidence="3">HSW1412</strain>
    </source>
</reference>
<dbReference type="AlphaFoldDB" id="A0A7T0DXM6"/>
<gene>
    <name evidence="3" type="ORF">IDM36_04040</name>
</gene>
<dbReference type="InterPro" id="IPR036937">
    <property type="entry name" value="Adhesion_dom_fimbrial_sf"/>
</dbReference>
<protein>
    <submittedName>
        <fullName evidence="3">Fimbrial protein</fullName>
    </submittedName>
</protein>
<feature type="chain" id="PRO_5033056716" evidence="1">
    <location>
        <begin position="21"/>
        <end position="180"/>
    </location>
</feature>
<dbReference type="EMBL" id="CP061801">
    <property type="protein sequence ID" value="QPK01324.1"/>
    <property type="molecule type" value="Genomic_DNA"/>
</dbReference>
<evidence type="ECO:0000256" key="1">
    <source>
        <dbReference type="SAM" id="SignalP"/>
    </source>
</evidence>
<dbReference type="GO" id="GO:0009289">
    <property type="term" value="C:pilus"/>
    <property type="evidence" value="ECO:0007669"/>
    <property type="project" value="InterPro"/>
</dbReference>